<dbReference type="InterPro" id="IPR025746">
    <property type="entry name" value="PilX_N_dom"/>
</dbReference>
<evidence type="ECO:0000313" key="4">
    <source>
        <dbReference type="EMBL" id="MFK4751047.1"/>
    </source>
</evidence>
<feature type="domain" description="Type 4 fimbrial biogenesis protein PilX N-terminal" evidence="3">
    <location>
        <begin position="23"/>
        <end position="70"/>
    </location>
</feature>
<organism evidence="4 5">
    <name type="scientific">Oceanobacter antarcticus</name>
    <dbReference type="NCBI Taxonomy" id="3133425"/>
    <lineage>
        <taxon>Bacteria</taxon>
        <taxon>Pseudomonadati</taxon>
        <taxon>Pseudomonadota</taxon>
        <taxon>Gammaproteobacteria</taxon>
        <taxon>Oceanospirillales</taxon>
        <taxon>Oceanospirillaceae</taxon>
        <taxon>Oceanobacter</taxon>
    </lineage>
</organism>
<evidence type="ECO:0000313" key="5">
    <source>
        <dbReference type="Proteomes" id="UP001620597"/>
    </source>
</evidence>
<feature type="domain" description="PilX/PilW C-terminal" evidence="2">
    <location>
        <begin position="116"/>
        <end position="221"/>
    </location>
</feature>
<keyword evidence="1" id="KW-1133">Transmembrane helix</keyword>
<accession>A0ABW8NDL9</accession>
<keyword evidence="5" id="KW-1185">Reference proteome</keyword>
<evidence type="ECO:0000259" key="2">
    <source>
        <dbReference type="Pfam" id="PF13681"/>
    </source>
</evidence>
<dbReference type="Proteomes" id="UP001620597">
    <property type="component" value="Unassembled WGS sequence"/>
</dbReference>
<evidence type="ECO:0000256" key="1">
    <source>
        <dbReference type="SAM" id="Phobius"/>
    </source>
</evidence>
<dbReference type="RefSeq" id="WP_416204566.1">
    <property type="nucleotide sequence ID" value="NZ_JBBKTX010000001.1"/>
</dbReference>
<keyword evidence="1" id="KW-0812">Transmembrane</keyword>
<name>A0ABW8NDL9_9GAMM</name>
<sequence>MSFHKAVALRQQATATALASHQSGSALIVSIIVLLVLTVAGISAVQSTTLEIRMASNNEDRNRAFQAAEYTLDQAKAYVLALVEQNKIADTFGVNKGMYKTLTVSDGSGGGQGTDNCDTSTPWLAKSAKWNDDDSVSLYSYNSDTKTALAALKLAKSPRFMIGYDNDTDTSSLCYTNADAEGYSNSLGSTGAARQTDRFTITVAGYGSQPTTRVRLQAVYSVLH</sequence>
<keyword evidence="1" id="KW-0472">Membrane</keyword>
<evidence type="ECO:0000259" key="3">
    <source>
        <dbReference type="Pfam" id="PF14341"/>
    </source>
</evidence>
<protein>
    <submittedName>
        <fullName evidence="4">PilX N-terminal domain-containing pilus assembly protein</fullName>
    </submittedName>
</protein>
<proteinExistence type="predicted"/>
<dbReference type="Pfam" id="PF14341">
    <property type="entry name" value="PilX_N"/>
    <property type="match status" value="1"/>
</dbReference>
<feature type="transmembrane region" description="Helical" evidence="1">
    <location>
        <begin position="26"/>
        <end position="45"/>
    </location>
</feature>
<reference evidence="4 5" key="1">
    <citation type="submission" date="2024-03" db="EMBL/GenBank/DDBJ databases">
        <title>High-quality draft genome sequence of Oceanobacter sp. wDCs-4.</title>
        <authorList>
            <person name="Dong C."/>
        </authorList>
    </citation>
    <scope>NUCLEOTIDE SEQUENCE [LARGE SCALE GENOMIC DNA]</scope>
    <source>
        <strain evidence="5">wDCs-4</strain>
    </source>
</reference>
<dbReference type="EMBL" id="JBBKTX010000001">
    <property type="protein sequence ID" value="MFK4751047.1"/>
    <property type="molecule type" value="Genomic_DNA"/>
</dbReference>
<gene>
    <name evidence="4" type="ORF">WG929_01370</name>
</gene>
<comment type="caution">
    <text evidence="4">The sequence shown here is derived from an EMBL/GenBank/DDBJ whole genome shotgun (WGS) entry which is preliminary data.</text>
</comment>
<dbReference type="Pfam" id="PF13681">
    <property type="entry name" value="PilX"/>
    <property type="match status" value="1"/>
</dbReference>
<dbReference type="InterPro" id="IPR025205">
    <property type="entry name" value="PilX/PilW_C"/>
</dbReference>